<proteinExistence type="predicted"/>
<accession>A0ACB8RBB0</accession>
<keyword evidence="2" id="KW-1185">Reference proteome</keyword>
<reference evidence="1" key="2">
    <citation type="journal article" date="2022" name="New Phytol.">
        <title>Evolutionary transition to the ectomycorrhizal habit in the genomes of a hyperdiverse lineage of mushroom-forming fungi.</title>
        <authorList>
            <person name="Looney B."/>
            <person name="Miyauchi S."/>
            <person name="Morin E."/>
            <person name="Drula E."/>
            <person name="Courty P.E."/>
            <person name="Kohler A."/>
            <person name="Kuo A."/>
            <person name="LaButti K."/>
            <person name="Pangilinan J."/>
            <person name="Lipzen A."/>
            <person name="Riley R."/>
            <person name="Andreopoulos W."/>
            <person name="He G."/>
            <person name="Johnson J."/>
            <person name="Nolan M."/>
            <person name="Tritt A."/>
            <person name="Barry K.W."/>
            <person name="Grigoriev I.V."/>
            <person name="Nagy L.G."/>
            <person name="Hibbett D."/>
            <person name="Henrissat B."/>
            <person name="Matheny P.B."/>
            <person name="Labbe J."/>
            <person name="Martin F.M."/>
        </authorList>
    </citation>
    <scope>NUCLEOTIDE SEQUENCE</scope>
    <source>
        <strain evidence="1">FP105234-sp</strain>
    </source>
</reference>
<organism evidence="1 2">
    <name type="scientific">Auriscalpium vulgare</name>
    <dbReference type="NCBI Taxonomy" id="40419"/>
    <lineage>
        <taxon>Eukaryota</taxon>
        <taxon>Fungi</taxon>
        <taxon>Dikarya</taxon>
        <taxon>Basidiomycota</taxon>
        <taxon>Agaricomycotina</taxon>
        <taxon>Agaricomycetes</taxon>
        <taxon>Russulales</taxon>
        <taxon>Auriscalpiaceae</taxon>
        <taxon>Auriscalpium</taxon>
    </lineage>
</organism>
<protein>
    <submittedName>
        <fullName evidence="1">Uncharacterized protein</fullName>
    </submittedName>
</protein>
<dbReference type="Proteomes" id="UP000814033">
    <property type="component" value="Unassembled WGS sequence"/>
</dbReference>
<sequence length="298" mass="29630">MHSNVALIALIAASAASSTVAAPLHDNQARAFERELAAREPLSLGGIGEALGSAFEGEIGSGLKALGTGILGGAAVPLINKVLGGNKDSSAASRELAAREPLSLGGIGEALGSAFEGEVGSGLKALGTGVLGGAAVPLINKLFGSKDSTAASRREILEAFGARDEEELLARGNILGSLLGATEDSLGTVLKTSAAGGLAAGAVGAIGSKLLDLFNGNKDSSQSRRELEERFDLAGIAESLGPIEKGLIGTVVGLGASSAASGVLGKIFGSSDKSSRDVTPEQVLASLILASRSFDELD</sequence>
<comment type="caution">
    <text evidence="1">The sequence shown here is derived from an EMBL/GenBank/DDBJ whole genome shotgun (WGS) entry which is preliminary data.</text>
</comment>
<dbReference type="EMBL" id="MU276135">
    <property type="protein sequence ID" value="KAI0041242.1"/>
    <property type="molecule type" value="Genomic_DNA"/>
</dbReference>
<evidence type="ECO:0000313" key="1">
    <source>
        <dbReference type="EMBL" id="KAI0041242.1"/>
    </source>
</evidence>
<gene>
    <name evidence="1" type="ORF">FA95DRAFT_715231</name>
</gene>
<evidence type="ECO:0000313" key="2">
    <source>
        <dbReference type="Proteomes" id="UP000814033"/>
    </source>
</evidence>
<name>A0ACB8RBB0_9AGAM</name>
<reference evidence="1" key="1">
    <citation type="submission" date="2021-02" db="EMBL/GenBank/DDBJ databases">
        <authorList>
            <consortium name="DOE Joint Genome Institute"/>
            <person name="Ahrendt S."/>
            <person name="Looney B.P."/>
            <person name="Miyauchi S."/>
            <person name="Morin E."/>
            <person name="Drula E."/>
            <person name="Courty P.E."/>
            <person name="Chicoki N."/>
            <person name="Fauchery L."/>
            <person name="Kohler A."/>
            <person name="Kuo A."/>
            <person name="Labutti K."/>
            <person name="Pangilinan J."/>
            <person name="Lipzen A."/>
            <person name="Riley R."/>
            <person name="Andreopoulos W."/>
            <person name="He G."/>
            <person name="Johnson J."/>
            <person name="Barry K.W."/>
            <person name="Grigoriev I.V."/>
            <person name="Nagy L."/>
            <person name="Hibbett D."/>
            <person name="Henrissat B."/>
            <person name="Matheny P.B."/>
            <person name="Labbe J."/>
            <person name="Martin F."/>
        </authorList>
    </citation>
    <scope>NUCLEOTIDE SEQUENCE</scope>
    <source>
        <strain evidence="1">FP105234-sp</strain>
    </source>
</reference>